<accession>A0A835CUW1</accession>
<evidence type="ECO:0000256" key="1">
    <source>
        <dbReference type="SAM" id="Phobius"/>
    </source>
</evidence>
<gene>
    <name evidence="2" type="ORF">HCN44_002503</name>
</gene>
<dbReference type="OrthoDB" id="6362496at2759"/>
<feature type="transmembrane region" description="Helical" evidence="1">
    <location>
        <begin position="186"/>
        <end position="206"/>
    </location>
</feature>
<keyword evidence="3" id="KW-1185">Reference proteome</keyword>
<comment type="caution">
    <text evidence="2">The sequence shown here is derived from an EMBL/GenBank/DDBJ whole genome shotgun (WGS) entry which is preliminary data.</text>
</comment>
<evidence type="ECO:0000313" key="2">
    <source>
        <dbReference type="EMBL" id="KAF7996857.1"/>
    </source>
</evidence>
<keyword evidence="1" id="KW-1133">Transmembrane helix</keyword>
<proteinExistence type="predicted"/>
<reference evidence="2 3" key="1">
    <citation type="submission" date="2020-08" db="EMBL/GenBank/DDBJ databases">
        <title>Aphidius gifuensis genome sequencing and assembly.</title>
        <authorList>
            <person name="Du Z."/>
        </authorList>
    </citation>
    <scope>NUCLEOTIDE SEQUENCE [LARGE SCALE GENOMIC DNA]</scope>
    <source>
        <strain evidence="2">YNYX2018</strain>
        <tissue evidence="2">Adults</tissue>
    </source>
</reference>
<name>A0A835CUW1_APHGI</name>
<organism evidence="2 3">
    <name type="scientific">Aphidius gifuensis</name>
    <name type="common">Parasitoid wasp</name>
    <dbReference type="NCBI Taxonomy" id="684658"/>
    <lineage>
        <taxon>Eukaryota</taxon>
        <taxon>Metazoa</taxon>
        <taxon>Ecdysozoa</taxon>
        <taxon>Arthropoda</taxon>
        <taxon>Hexapoda</taxon>
        <taxon>Insecta</taxon>
        <taxon>Pterygota</taxon>
        <taxon>Neoptera</taxon>
        <taxon>Endopterygota</taxon>
        <taxon>Hymenoptera</taxon>
        <taxon>Apocrita</taxon>
        <taxon>Ichneumonoidea</taxon>
        <taxon>Braconidae</taxon>
        <taxon>Aphidiinae</taxon>
        <taxon>Aphidius</taxon>
    </lineage>
</organism>
<protein>
    <submittedName>
        <fullName evidence="2">Uncharacterized protein</fullName>
    </submittedName>
</protein>
<dbReference type="Proteomes" id="UP000639338">
    <property type="component" value="Unassembled WGS sequence"/>
</dbReference>
<dbReference type="EMBL" id="JACMRX010000001">
    <property type="protein sequence ID" value="KAF7996857.1"/>
    <property type="molecule type" value="Genomic_DNA"/>
</dbReference>
<sequence>MANRSSNISSAKKSDIINSSNSSLNSSSTSTSDIKSLQLKKLIGKVKQSKIIFVGTYTERRLVQRVTSEYRDIVVVNKEEEDLIACLKKIQRVIHEEFGDEKWLGITCNQVEGESLDYNLWVELDKVPFGKHWFQMKSLKIKDNTVQLQLKYLRSFQATDREYLHDDNQPTFDLNKILTYNNMCEAIKFTAVLVMSIITLSGHVLWHTSNYSIKITRELSNLIRALTPVIFGFYELLSKCIGGIYWLIYMLFQGNSRGPIMPPPMAIMPNNKQRSYNHQNYYR</sequence>
<evidence type="ECO:0000313" key="3">
    <source>
        <dbReference type="Proteomes" id="UP000639338"/>
    </source>
</evidence>
<dbReference type="AlphaFoldDB" id="A0A835CUW1"/>
<keyword evidence="1" id="KW-0472">Membrane</keyword>
<feature type="transmembrane region" description="Helical" evidence="1">
    <location>
        <begin position="226"/>
        <end position="252"/>
    </location>
</feature>
<keyword evidence="1" id="KW-0812">Transmembrane</keyword>